<dbReference type="RefSeq" id="WP_315947689.1">
    <property type="nucleotide sequence ID" value="NZ_JAWCUA010000010.1"/>
</dbReference>
<name>A0ABU3R3T3_9GAMM</name>
<evidence type="ECO:0000313" key="2">
    <source>
        <dbReference type="EMBL" id="MDU0114095.1"/>
    </source>
</evidence>
<dbReference type="Proteomes" id="UP001257914">
    <property type="component" value="Unassembled WGS sequence"/>
</dbReference>
<keyword evidence="3" id="KW-1185">Reference proteome</keyword>
<keyword evidence="1" id="KW-0812">Transmembrane</keyword>
<protein>
    <submittedName>
        <fullName evidence="2">Uncharacterized protein</fullName>
    </submittedName>
</protein>
<keyword evidence="1" id="KW-1133">Transmembrane helix</keyword>
<feature type="transmembrane region" description="Helical" evidence="1">
    <location>
        <begin position="59"/>
        <end position="79"/>
    </location>
</feature>
<comment type="caution">
    <text evidence="2">The sequence shown here is derived from an EMBL/GenBank/DDBJ whole genome shotgun (WGS) entry which is preliminary data.</text>
</comment>
<reference evidence="2 3" key="1">
    <citation type="submission" date="2023-10" db="EMBL/GenBank/DDBJ databases">
        <title>Psychrosphaera aquimaarina strain SW33 isolated from seawater.</title>
        <authorList>
            <person name="Bayburt H."/>
            <person name="Kim J.M."/>
            <person name="Choi B.J."/>
            <person name="Jeon C.O."/>
        </authorList>
    </citation>
    <scope>NUCLEOTIDE SEQUENCE [LARGE SCALE GENOMIC DNA]</scope>
    <source>
        <strain evidence="2 3">KCTC 52743</strain>
    </source>
</reference>
<sequence>MKAVMRKVFAPILNHFESGEEQISYKKSHRTILLVVGVLFLVLSSLSAFAAVYAMQGAAAIPIIVFFAIGLVCFVIGFLGTDRAVAKIWGNK</sequence>
<keyword evidence="1" id="KW-0472">Membrane</keyword>
<dbReference type="EMBL" id="JAWCUA010000010">
    <property type="protein sequence ID" value="MDU0114095.1"/>
    <property type="molecule type" value="Genomic_DNA"/>
</dbReference>
<proteinExistence type="predicted"/>
<accession>A0ABU3R3T3</accession>
<gene>
    <name evidence="2" type="ORF">RT723_14060</name>
</gene>
<feature type="transmembrane region" description="Helical" evidence="1">
    <location>
        <begin position="32"/>
        <end position="53"/>
    </location>
</feature>
<organism evidence="2 3">
    <name type="scientific">Psychrosphaera aquimarina</name>
    <dbReference type="NCBI Taxonomy" id="2044854"/>
    <lineage>
        <taxon>Bacteria</taxon>
        <taxon>Pseudomonadati</taxon>
        <taxon>Pseudomonadota</taxon>
        <taxon>Gammaproteobacteria</taxon>
        <taxon>Alteromonadales</taxon>
        <taxon>Pseudoalteromonadaceae</taxon>
        <taxon>Psychrosphaera</taxon>
    </lineage>
</organism>
<evidence type="ECO:0000313" key="3">
    <source>
        <dbReference type="Proteomes" id="UP001257914"/>
    </source>
</evidence>
<evidence type="ECO:0000256" key="1">
    <source>
        <dbReference type="SAM" id="Phobius"/>
    </source>
</evidence>